<evidence type="ECO:0000256" key="4">
    <source>
        <dbReference type="ARBA" id="ARBA00022723"/>
    </source>
</evidence>
<comment type="subunit">
    <text evidence="2">Heterodimer of a large and a small subunit.</text>
</comment>
<evidence type="ECO:0000256" key="1">
    <source>
        <dbReference type="ARBA" id="ARBA00004196"/>
    </source>
</evidence>
<protein>
    <submittedName>
        <fullName evidence="9">Putative sulfite reductase-associated electron transfer protein DsrO</fullName>
    </submittedName>
</protein>
<evidence type="ECO:0000313" key="9">
    <source>
        <dbReference type="EMBL" id="SHK05009.1"/>
    </source>
</evidence>
<dbReference type="Pfam" id="PF13247">
    <property type="entry name" value="Fer4_11"/>
    <property type="match status" value="1"/>
</dbReference>
<dbReference type="AlphaFoldDB" id="A0A1M6PAM3"/>
<dbReference type="GO" id="GO:0051539">
    <property type="term" value="F:4 iron, 4 sulfur cluster binding"/>
    <property type="evidence" value="ECO:0007669"/>
    <property type="project" value="UniProtKB-KW"/>
</dbReference>
<evidence type="ECO:0000259" key="8">
    <source>
        <dbReference type="PROSITE" id="PS51379"/>
    </source>
</evidence>
<dbReference type="Proteomes" id="UP000183994">
    <property type="component" value="Unassembled WGS sequence"/>
</dbReference>
<keyword evidence="3" id="KW-0004">4Fe-4S</keyword>
<dbReference type="GO" id="GO:0030313">
    <property type="term" value="C:cell envelope"/>
    <property type="evidence" value="ECO:0007669"/>
    <property type="project" value="UniProtKB-SubCell"/>
</dbReference>
<organism evidence="9 10">
    <name type="scientific">Desulfatibacillum alkenivorans DSM 16219</name>
    <dbReference type="NCBI Taxonomy" id="1121393"/>
    <lineage>
        <taxon>Bacteria</taxon>
        <taxon>Pseudomonadati</taxon>
        <taxon>Thermodesulfobacteriota</taxon>
        <taxon>Desulfobacteria</taxon>
        <taxon>Desulfobacterales</taxon>
        <taxon>Desulfatibacillaceae</taxon>
        <taxon>Desulfatibacillum</taxon>
    </lineage>
</organism>
<dbReference type="InterPro" id="IPR050954">
    <property type="entry name" value="ET_IronSulfur_Cluster-Binding"/>
</dbReference>
<accession>A0A1M6PAM3</accession>
<dbReference type="PROSITE" id="PS51318">
    <property type="entry name" value="TAT"/>
    <property type="match status" value="1"/>
</dbReference>
<dbReference type="InterPro" id="IPR019546">
    <property type="entry name" value="TAT_signal_bac_arc"/>
</dbReference>
<dbReference type="InterPro" id="IPR006311">
    <property type="entry name" value="TAT_signal"/>
</dbReference>
<dbReference type="RefSeq" id="WP_073476764.1">
    <property type="nucleotide sequence ID" value="NZ_FQZU01000017.1"/>
</dbReference>
<feature type="signal peptide" evidence="7">
    <location>
        <begin position="1"/>
        <end position="25"/>
    </location>
</feature>
<dbReference type="OrthoDB" id="9789030at2"/>
<dbReference type="PANTHER" id="PTHR43177">
    <property type="entry name" value="PROTEIN NRFC"/>
    <property type="match status" value="1"/>
</dbReference>
<dbReference type="GO" id="GO:0046872">
    <property type="term" value="F:metal ion binding"/>
    <property type="evidence" value="ECO:0007669"/>
    <property type="project" value="UniProtKB-KW"/>
</dbReference>
<feature type="domain" description="4Fe-4S ferredoxin-type" evidence="8">
    <location>
        <begin position="156"/>
        <end position="185"/>
    </location>
</feature>
<dbReference type="InterPro" id="IPR054822">
    <property type="entry name" value="DsrO-like"/>
</dbReference>
<dbReference type="PANTHER" id="PTHR43177:SF3">
    <property type="entry name" value="PROTEIN NRFC HOMOLOG"/>
    <property type="match status" value="1"/>
</dbReference>
<reference evidence="10" key="1">
    <citation type="submission" date="2016-11" db="EMBL/GenBank/DDBJ databases">
        <authorList>
            <person name="Varghese N."/>
            <person name="Submissions S."/>
        </authorList>
    </citation>
    <scope>NUCLEOTIDE SEQUENCE [LARGE SCALE GENOMIC DNA]</scope>
    <source>
        <strain evidence="10">DSM 16219</strain>
    </source>
</reference>
<dbReference type="PROSITE" id="PS00198">
    <property type="entry name" value="4FE4S_FER_1"/>
    <property type="match status" value="1"/>
</dbReference>
<feature type="domain" description="4Fe-4S ferredoxin-type" evidence="8">
    <location>
        <begin position="122"/>
        <end position="155"/>
    </location>
</feature>
<dbReference type="Gene3D" id="3.30.70.20">
    <property type="match status" value="2"/>
</dbReference>
<evidence type="ECO:0000256" key="6">
    <source>
        <dbReference type="ARBA" id="ARBA00023014"/>
    </source>
</evidence>
<keyword evidence="4" id="KW-0479">Metal-binding</keyword>
<dbReference type="PROSITE" id="PS51379">
    <property type="entry name" value="4FE4S_FER_2"/>
    <property type="match status" value="2"/>
</dbReference>
<keyword evidence="10" id="KW-1185">Reference proteome</keyword>
<proteinExistence type="predicted"/>
<dbReference type="InterPro" id="IPR017900">
    <property type="entry name" value="4Fe4S_Fe_S_CS"/>
</dbReference>
<dbReference type="NCBIfam" id="NF045797">
    <property type="entry name" value="DsrO"/>
    <property type="match status" value="1"/>
</dbReference>
<dbReference type="CDD" id="cd10551">
    <property type="entry name" value="PsrB"/>
    <property type="match status" value="1"/>
</dbReference>
<dbReference type="SUPFAM" id="SSF54862">
    <property type="entry name" value="4Fe-4S ferredoxins"/>
    <property type="match status" value="1"/>
</dbReference>
<name>A0A1M6PAM3_9BACT</name>
<evidence type="ECO:0000256" key="5">
    <source>
        <dbReference type="ARBA" id="ARBA00023004"/>
    </source>
</evidence>
<gene>
    <name evidence="9" type="ORF">SAMN02745216_02774</name>
</gene>
<comment type="subcellular location">
    <subcellularLocation>
        <location evidence="1">Cell envelope</location>
    </subcellularLocation>
</comment>
<keyword evidence="7" id="KW-0732">Signal</keyword>
<keyword evidence="6" id="KW-0411">Iron-sulfur</keyword>
<feature type="chain" id="PRO_5009920032" evidence="7">
    <location>
        <begin position="26"/>
        <end position="271"/>
    </location>
</feature>
<dbReference type="EMBL" id="FQZU01000017">
    <property type="protein sequence ID" value="SHK05009.1"/>
    <property type="molecule type" value="Genomic_DNA"/>
</dbReference>
<evidence type="ECO:0000256" key="7">
    <source>
        <dbReference type="SAM" id="SignalP"/>
    </source>
</evidence>
<evidence type="ECO:0000313" key="10">
    <source>
        <dbReference type="Proteomes" id="UP000183994"/>
    </source>
</evidence>
<evidence type="ECO:0000256" key="2">
    <source>
        <dbReference type="ARBA" id="ARBA00011771"/>
    </source>
</evidence>
<dbReference type="InterPro" id="IPR017896">
    <property type="entry name" value="4Fe4S_Fe-S-bd"/>
</dbReference>
<keyword evidence="5" id="KW-0408">Iron</keyword>
<dbReference type="STRING" id="1121393.SAMN02745216_02774"/>
<sequence>MKSDRRHFLKAAGVATIGVAAGATAAEANLLDSAKELLLGPKGAAPYPEAKKGARWAMVVDTRKLTAESMEKMIHACNHAHNIPLHPLRKKGDKYNKDEIKWIWEEEFENAFPGQMNEHLPPKVTQNEVLVLCNQCENPACVRVCPTKATFQREDGIVIMDFHRCIGCRFCMAACPYGSRSFNFKDPRIASLEINPEFPTRMKGVVEKCNFCAEQLDKGLQPHCVEACKNGELVFGDMNDPESEIRKVLRNNYTIRRKPEVGTQPQVYYIV</sequence>
<evidence type="ECO:0000256" key="3">
    <source>
        <dbReference type="ARBA" id="ARBA00022485"/>
    </source>
</evidence>
<dbReference type="NCBIfam" id="TIGR01409">
    <property type="entry name" value="TAT_signal_seq"/>
    <property type="match status" value="1"/>
</dbReference>